<dbReference type="GO" id="GO:0031390">
    <property type="term" value="C:Ctf18 RFC-like complex"/>
    <property type="evidence" value="ECO:0007669"/>
    <property type="project" value="InterPro"/>
</dbReference>
<dbReference type="PANTHER" id="PTHR13395:SF6">
    <property type="entry name" value="SISTER CHROMATID COHESION PROTEIN DCC1"/>
    <property type="match status" value="1"/>
</dbReference>
<evidence type="ECO:0000256" key="2">
    <source>
        <dbReference type="ARBA" id="ARBA00017682"/>
    </source>
</evidence>
<keyword evidence="3" id="KW-0235">DNA replication</keyword>
<organism evidence="5 6">
    <name type="scientific">Mesorhabditis spiculigera</name>
    <dbReference type="NCBI Taxonomy" id="96644"/>
    <lineage>
        <taxon>Eukaryota</taxon>
        <taxon>Metazoa</taxon>
        <taxon>Ecdysozoa</taxon>
        <taxon>Nematoda</taxon>
        <taxon>Chromadorea</taxon>
        <taxon>Rhabditida</taxon>
        <taxon>Rhabditina</taxon>
        <taxon>Rhabditomorpha</taxon>
        <taxon>Rhabditoidea</taxon>
        <taxon>Rhabditidae</taxon>
        <taxon>Mesorhabditinae</taxon>
        <taxon>Mesorhabditis</taxon>
    </lineage>
</organism>
<keyword evidence="6" id="KW-1185">Reference proteome</keyword>
<dbReference type="GO" id="GO:0006260">
    <property type="term" value="P:DNA replication"/>
    <property type="evidence" value="ECO:0007669"/>
    <property type="project" value="UniProtKB-KW"/>
</dbReference>
<proteinExistence type="inferred from homology"/>
<reference evidence="5" key="1">
    <citation type="submission" date="2023-06" db="EMBL/GenBank/DDBJ databases">
        <authorList>
            <person name="Delattre M."/>
        </authorList>
    </citation>
    <scope>NUCLEOTIDE SEQUENCE</scope>
    <source>
        <strain evidence="5">AF72</strain>
    </source>
</reference>
<evidence type="ECO:0000256" key="4">
    <source>
        <dbReference type="SAM" id="MobiDB-lite"/>
    </source>
</evidence>
<accession>A0AA36CQV3</accession>
<name>A0AA36CQV3_9BILA</name>
<comment type="similarity">
    <text evidence="1">Belongs to the DCC1 family.</text>
</comment>
<dbReference type="EMBL" id="CATQJA010002614">
    <property type="protein sequence ID" value="CAJ0573140.1"/>
    <property type="molecule type" value="Genomic_DNA"/>
</dbReference>
<feature type="compositionally biased region" description="Basic and acidic residues" evidence="4">
    <location>
        <begin position="19"/>
        <end position="29"/>
    </location>
</feature>
<protein>
    <recommendedName>
        <fullName evidence="2">Sister chromatid cohesion protein DCC1</fullName>
    </recommendedName>
</protein>
<dbReference type="GO" id="GO:0034088">
    <property type="term" value="P:maintenance of mitotic sister chromatid cohesion"/>
    <property type="evidence" value="ECO:0007669"/>
    <property type="project" value="TreeGrafter"/>
</dbReference>
<dbReference type="PANTHER" id="PTHR13395">
    <property type="entry name" value="SISTER CHROMATID COHESION PROTEIN DCC1-RELATED"/>
    <property type="match status" value="1"/>
</dbReference>
<dbReference type="GO" id="GO:0000775">
    <property type="term" value="C:chromosome, centromeric region"/>
    <property type="evidence" value="ECO:0007669"/>
    <property type="project" value="TreeGrafter"/>
</dbReference>
<evidence type="ECO:0000313" key="5">
    <source>
        <dbReference type="EMBL" id="CAJ0573140.1"/>
    </source>
</evidence>
<dbReference type="GO" id="GO:0000785">
    <property type="term" value="C:chromatin"/>
    <property type="evidence" value="ECO:0007669"/>
    <property type="project" value="TreeGrafter"/>
</dbReference>
<sequence>MRKFFTAQPRNPKATPENPPKKSRLENEAPSKPPENFLKAPGIRLDLEQAKKRRVTRLAEFELRKNDPAFMENIFEMYKREMLTRKEFGDTSVLKKHGLTNLRFADGFGDGEARLRAIAVPKDVMKSFQQGEKFYFRSGAKDPLVMCTANSTFTIQAGNASDALFAVAPLTISREDERAKDFKECEIRAPVDSRLHLAIPRGNFDWAAVRRLLREYELHHVDDEELTDISDDPNHQKRYSIRQLLRQLPISEGELRAFCKRLPIIDVDGKLVWMTPQYCAHLLDVLVDLFDEDTASEVNVSHCTFDALRAAFPAEVPDSGIQWLIEHTMDSGQDVFTVNEAKLVNNRLRYILPFTPIRMYDDLARIVDRILPAGVSFKKEYLIGVALTALHASGEEQLILLDKDELPDEHMARVRAMFDARSVWPADEVPVYLEDVFPDRQKMEEFIFDSLERGEDDKGRPIYGGVIDPDI</sequence>
<dbReference type="Proteomes" id="UP001177023">
    <property type="component" value="Unassembled WGS sequence"/>
</dbReference>
<gene>
    <name evidence="5" type="ORF">MSPICULIGERA_LOCUS11508</name>
</gene>
<dbReference type="InterPro" id="IPR019128">
    <property type="entry name" value="Dcc1"/>
</dbReference>
<evidence type="ECO:0000313" key="6">
    <source>
        <dbReference type="Proteomes" id="UP001177023"/>
    </source>
</evidence>
<evidence type="ECO:0000256" key="3">
    <source>
        <dbReference type="ARBA" id="ARBA00022705"/>
    </source>
</evidence>
<dbReference type="AlphaFoldDB" id="A0AA36CQV3"/>
<evidence type="ECO:0000256" key="1">
    <source>
        <dbReference type="ARBA" id="ARBA00007017"/>
    </source>
</evidence>
<dbReference type="Pfam" id="PF09724">
    <property type="entry name" value="Dcc1"/>
    <property type="match status" value="1"/>
</dbReference>
<feature type="non-terminal residue" evidence="5">
    <location>
        <position position="471"/>
    </location>
</feature>
<feature type="region of interest" description="Disordered" evidence="4">
    <location>
        <begin position="1"/>
        <end position="39"/>
    </location>
</feature>
<comment type="caution">
    <text evidence="5">The sequence shown here is derived from an EMBL/GenBank/DDBJ whole genome shotgun (WGS) entry which is preliminary data.</text>
</comment>